<accession>A0ABW3T1Q2</accession>
<reference evidence="4" key="1">
    <citation type="journal article" date="2019" name="Int. J. Syst. Evol. Microbiol.">
        <title>The Global Catalogue of Microorganisms (GCM) 10K type strain sequencing project: providing services to taxonomists for standard genome sequencing and annotation.</title>
        <authorList>
            <consortium name="The Broad Institute Genomics Platform"/>
            <consortium name="The Broad Institute Genome Sequencing Center for Infectious Disease"/>
            <person name="Wu L."/>
            <person name="Ma J."/>
        </authorList>
    </citation>
    <scope>NUCLEOTIDE SEQUENCE [LARGE SCALE GENOMIC DNA]</scope>
    <source>
        <strain evidence="4">CCUG 55074</strain>
    </source>
</reference>
<organism evidence="3 4">
    <name type="scientific">Phenylobacterium conjunctum</name>
    <dbReference type="NCBI Taxonomy" id="1298959"/>
    <lineage>
        <taxon>Bacteria</taxon>
        <taxon>Pseudomonadati</taxon>
        <taxon>Pseudomonadota</taxon>
        <taxon>Alphaproteobacteria</taxon>
        <taxon>Caulobacterales</taxon>
        <taxon>Caulobacteraceae</taxon>
        <taxon>Phenylobacterium</taxon>
    </lineage>
</organism>
<dbReference type="EMBL" id="JBHTLQ010000019">
    <property type="protein sequence ID" value="MFD1190933.1"/>
    <property type="molecule type" value="Genomic_DNA"/>
</dbReference>
<feature type="signal peptide" evidence="2">
    <location>
        <begin position="1"/>
        <end position="32"/>
    </location>
</feature>
<gene>
    <name evidence="3" type="ORF">ACFQ27_10115</name>
</gene>
<feature type="region of interest" description="Disordered" evidence="1">
    <location>
        <begin position="279"/>
        <end position="304"/>
    </location>
</feature>
<comment type="caution">
    <text evidence="3">The sequence shown here is derived from an EMBL/GenBank/DDBJ whole genome shotgun (WGS) entry which is preliminary data.</text>
</comment>
<evidence type="ECO:0000256" key="1">
    <source>
        <dbReference type="SAM" id="MobiDB-lite"/>
    </source>
</evidence>
<evidence type="ECO:0000313" key="4">
    <source>
        <dbReference type="Proteomes" id="UP001597216"/>
    </source>
</evidence>
<dbReference type="Proteomes" id="UP001597216">
    <property type="component" value="Unassembled WGS sequence"/>
</dbReference>
<keyword evidence="4" id="KW-1185">Reference proteome</keyword>
<proteinExistence type="predicted"/>
<keyword evidence="2" id="KW-0732">Signal</keyword>
<protein>
    <submittedName>
        <fullName evidence="3">Uncharacterized protein</fullName>
    </submittedName>
</protein>
<feature type="chain" id="PRO_5046322348" evidence="2">
    <location>
        <begin position="33"/>
        <end position="304"/>
    </location>
</feature>
<evidence type="ECO:0000313" key="3">
    <source>
        <dbReference type="EMBL" id="MFD1190933.1"/>
    </source>
</evidence>
<sequence length="304" mass="31808">MTKRPLIKRTSFLGVLLGLTLLFLGGSVPAAAGDCNSCVTPTPPCCTAPTPPCCTAPTPPCCTPPSPPPTCCDTTNNFRNNININVSSVSVAIANANAASNAGSSAGAGSGSGSTVYYGGGGGGGGYMPPMASGVIQGLNVDTGRRLKRTAYEATRTRTKRVVIQAVCIDDRTIPHPASQVTPDRDIDDVYDGELYRCIAGTWLQATIAEYKGQADFSGGQTLTCRKNDALYHGAGGKVECRPQKPARDCNERSLLRRFGAGIKILTMTLTETYTAYREEEDRTESSTIATTMSLDGGVGGTVY</sequence>
<dbReference type="RefSeq" id="WP_374348789.1">
    <property type="nucleotide sequence ID" value="NZ_JBHTLQ010000019.1"/>
</dbReference>
<evidence type="ECO:0000256" key="2">
    <source>
        <dbReference type="SAM" id="SignalP"/>
    </source>
</evidence>
<name>A0ABW3T1Q2_9CAUL</name>